<evidence type="ECO:0000256" key="8">
    <source>
        <dbReference type="ARBA" id="ARBA00023237"/>
    </source>
</evidence>
<evidence type="ECO:0000256" key="7">
    <source>
        <dbReference type="ARBA" id="ARBA00023143"/>
    </source>
</evidence>
<keyword evidence="11" id="KW-1185">Reference proteome</keyword>
<accession>A0A515EW29</accession>
<keyword evidence="10" id="KW-0282">Flagellum</keyword>
<dbReference type="PRINTS" id="PR01008">
    <property type="entry name" value="FLGLRINGFLGH"/>
</dbReference>
<evidence type="ECO:0000313" key="10">
    <source>
        <dbReference type="EMBL" id="QDL56881.1"/>
    </source>
</evidence>
<keyword evidence="10" id="KW-0966">Cell projection</keyword>
<name>A0A515EW29_9BURK</name>
<dbReference type="HAMAP" id="MF_00415">
    <property type="entry name" value="FlgH"/>
    <property type="match status" value="1"/>
</dbReference>
<organism evidence="10 11">
    <name type="scientific">Rhodoferax aquaticus</name>
    <dbReference type="NCBI Taxonomy" id="2527691"/>
    <lineage>
        <taxon>Bacteria</taxon>
        <taxon>Pseudomonadati</taxon>
        <taxon>Pseudomonadota</taxon>
        <taxon>Betaproteobacteria</taxon>
        <taxon>Burkholderiales</taxon>
        <taxon>Comamonadaceae</taxon>
        <taxon>Rhodoferax</taxon>
    </lineage>
</organism>
<evidence type="ECO:0000256" key="4">
    <source>
        <dbReference type="ARBA" id="ARBA00011439"/>
    </source>
</evidence>
<dbReference type="AlphaFoldDB" id="A0A515EW29"/>
<reference evidence="11" key="1">
    <citation type="submission" date="2019-02" db="EMBL/GenBank/DDBJ databases">
        <title>Complete genome sequence of Rhodoferax sp. Gr-4.</title>
        <authorList>
            <person name="Jin L."/>
        </authorList>
    </citation>
    <scope>NUCLEOTIDE SEQUENCE [LARGE SCALE GENOMIC DNA]</scope>
    <source>
        <strain evidence="11">Gr-4</strain>
    </source>
</reference>
<keyword evidence="10" id="KW-0969">Cilium</keyword>
<gene>
    <name evidence="9" type="primary">flgH</name>
    <name evidence="10" type="ORF">EXZ61_19190</name>
</gene>
<keyword evidence="5" id="KW-0732">Signal</keyword>
<keyword evidence="7 9" id="KW-0975">Bacterial flagellum</keyword>
<dbReference type="GO" id="GO:0071973">
    <property type="term" value="P:bacterial-type flagellum-dependent cell motility"/>
    <property type="evidence" value="ECO:0007669"/>
    <property type="project" value="InterPro"/>
</dbReference>
<evidence type="ECO:0000313" key="11">
    <source>
        <dbReference type="Proteomes" id="UP000317365"/>
    </source>
</evidence>
<dbReference type="GO" id="GO:0009427">
    <property type="term" value="C:bacterial-type flagellum basal body, distal rod, L ring"/>
    <property type="evidence" value="ECO:0007669"/>
    <property type="project" value="InterPro"/>
</dbReference>
<dbReference type="GO" id="GO:0003774">
    <property type="term" value="F:cytoskeletal motor activity"/>
    <property type="evidence" value="ECO:0007669"/>
    <property type="project" value="InterPro"/>
</dbReference>
<dbReference type="KEGG" id="rhg:EXZ61_19190"/>
<keyword evidence="8 9" id="KW-0998">Cell outer membrane</keyword>
<dbReference type="Proteomes" id="UP000317365">
    <property type="component" value="Chromosome"/>
</dbReference>
<dbReference type="Pfam" id="PF02107">
    <property type="entry name" value="FlgH"/>
    <property type="match status" value="1"/>
</dbReference>
<comment type="similarity">
    <text evidence="3 9">Belongs to the FlgH family.</text>
</comment>
<dbReference type="GO" id="GO:0009279">
    <property type="term" value="C:cell outer membrane"/>
    <property type="evidence" value="ECO:0007669"/>
    <property type="project" value="UniProtKB-SubCell"/>
</dbReference>
<evidence type="ECO:0000256" key="2">
    <source>
        <dbReference type="ARBA" id="ARBA00004370"/>
    </source>
</evidence>
<protein>
    <recommendedName>
        <fullName evidence="9">Flagellar L-ring protein</fullName>
    </recommendedName>
    <alternativeName>
        <fullName evidence="9">Basal body L-ring protein</fullName>
    </alternativeName>
</protein>
<comment type="subunit">
    <text evidence="4 9">The basal body constitutes a major portion of the flagellar organelle and consists of four rings (L,P,S, and M) mounted on a central rod.</text>
</comment>
<dbReference type="PANTHER" id="PTHR34933:SF3">
    <property type="entry name" value="FLAGELLAR L-RING PROTEIN"/>
    <property type="match status" value="1"/>
</dbReference>
<keyword evidence="6 9" id="KW-0472">Membrane</keyword>
<proteinExistence type="inferred from homology"/>
<dbReference type="InterPro" id="IPR000527">
    <property type="entry name" value="Flag_Lring"/>
</dbReference>
<evidence type="ECO:0000256" key="6">
    <source>
        <dbReference type="ARBA" id="ARBA00023136"/>
    </source>
</evidence>
<reference evidence="11" key="2">
    <citation type="journal article" date="2020" name="Int. J. Syst. Evol. Microbiol.">
        <title>Genomic insights into a novel species Rhodoferax aquaticus sp. nov., isolated from freshwater.</title>
        <authorList>
            <person name="Li T."/>
            <person name="Zhuo Y."/>
            <person name="Jin C.Z."/>
            <person name="Wu X."/>
            <person name="Ko S.R."/>
            <person name="Jin F.J."/>
            <person name="Ahn C.Y."/>
            <person name="Oh H.M."/>
            <person name="Lee H.G."/>
            <person name="Jin L."/>
        </authorList>
    </citation>
    <scope>NUCLEOTIDE SEQUENCE [LARGE SCALE GENOMIC DNA]</scope>
    <source>
        <strain evidence="11">Gr-4</strain>
    </source>
</reference>
<evidence type="ECO:0000256" key="3">
    <source>
        <dbReference type="ARBA" id="ARBA00006929"/>
    </source>
</evidence>
<evidence type="ECO:0000256" key="1">
    <source>
        <dbReference type="ARBA" id="ARBA00002591"/>
    </source>
</evidence>
<evidence type="ECO:0000256" key="5">
    <source>
        <dbReference type="ARBA" id="ARBA00022729"/>
    </source>
</evidence>
<sequence>MALGVAWACSACQTLPQKVAVDFAEPKVAAPMPNAAAESKPATGSLYQAAGYRPSFEDRRARQVGDTVTVQIVENVTASQKSTSTVNRTSSIDSSIKALPLQTAPGLGKFDVGAATNNNFSGKGGTESANTFTGSITATVIEVLPNGHLVVAGEKQIGVNQNVDVLRFSGTVDPRLVQPGSVVSSTQVANVRIESKGRGAQGEAQTVGWLSRLFLSLQPF</sequence>
<comment type="subcellular location">
    <subcellularLocation>
        <location evidence="9">Cell outer membrane</location>
    </subcellularLocation>
    <subcellularLocation>
        <location evidence="9">Bacterial flagellum basal body</location>
    </subcellularLocation>
    <subcellularLocation>
        <location evidence="2">Membrane</location>
    </subcellularLocation>
</comment>
<dbReference type="EMBL" id="CP036282">
    <property type="protein sequence ID" value="QDL56881.1"/>
    <property type="molecule type" value="Genomic_DNA"/>
</dbReference>
<evidence type="ECO:0000256" key="9">
    <source>
        <dbReference type="HAMAP-Rule" id="MF_00415"/>
    </source>
</evidence>
<comment type="function">
    <text evidence="1 9">Assembles around the rod to form the L-ring and probably protects the motor/basal body from shearing forces during rotation.</text>
</comment>
<dbReference type="PANTHER" id="PTHR34933">
    <property type="entry name" value="FLAGELLAR L-RING PROTEIN"/>
    <property type="match status" value="1"/>
</dbReference>